<dbReference type="GO" id="GO:0052856">
    <property type="term" value="F:NAD(P)HX epimerase activity"/>
    <property type="evidence" value="ECO:0007669"/>
    <property type="project" value="UniProtKB-UniRule"/>
</dbReference>
<feature type="binding site" evidence="9">
    <location>
        <position position="199"/>
    </location>
    <ligand>
        <name>K(+)</name>
        <dbReference type="ChEBI" id="CHEBI:29103"/>
    </ligand>
</feature>
<keyword evidence="7" id="KW-0560">Oxidoreductase</keyword>
<organism evidence="12 13">
    <name type="scientific">Ceratodon purpureus</name>
    <name type="common">Fire moss</name>
    <name type="synonym">Dicranum purpureum</name>
    <dbReference type="NCBI Taxonomy" id="3225"/>
    <lineage>
        <taxon>Eukaryota</taxon>
        <taxon>Viridiplantae</taxon>
        <taxon>Streptophyta</taxon>
        <taxon>Embryophyta</taxon>
        <taxon>Bryophyta</taxon>
        <taxon>Bryophytina</taxon>
        <taxon>Bryopsida</taxon>
        <taxon>Dicranidae</taxon>
        <taxon>Pseudoditrichales</taxon>
        <taxon>Ditrichaceae</taxon>
        <taxon>Ceratodon</taxon>
    </lineage>
</organism>
<dbReference type="Gene3D" id="2.30.110.10">
    <property type="entry name" value="Electron Transport, Fmn-binding Protein, Chain A"/>
    <property type="match status" value="1"/>
</dbReference>
<comment type="cofactor">
    <cofactor evidence="1">
        <name>FMN</name>
        <dbReference type="ChEBI" id="CHEBI:58210"/>
    </cofactor>
</comment>
<keyword evidence="8" id="KW-0664">Pyridoxine biosynthesis</keyword>
<keyword evidence="5" id="KW-0285">Flavoprotein</keyword>
<evidence type="ECO:0000256" key="6">
    <source>
        <dbReference type="ARBA" id="ARBA00022643"/>
    </source>
</evidence>
<feature type="binding site" evidence="9">
    <location>
        <position position="308"/>
    </location>
    <ligand>
        <name>K(+)</name>
        <dbReference type="ChEBI" id="CHEBI:29103"/>
    </ligand>
</feature>
<evidence type="ECO:0000256" key="5">
    <source>
        <dbReference type="ARBA" id="ARBA00022630"/>
    </source>
</evidence>
<dbReference type="NCBIfam" id="NF004231">
    <property type="entry name" value="PRK05679.1"/>
    <property type="match status" value="1"/>
</dbReference>
<evidence type="ECO:0000256" key="4">
    <source>
        <dbReference type="ARBA" id="ARBA00011738"/>
    </source>
</evidence>
<comment type="function">
    <text evidence="9">Catalyzes the epimerization of the S- and R-forms of NAD(P)HX, a damaged form of NAD(P)H that is a result of enzymatic or heat-dependent hydration. This is a prerequisite for the S-specific NAD(P)H-hydrate dehydratase to allow the repair of both epimers of NAD(P)HX.</text>
</comment>
<evidence type="ECO:0000256" key="2">
    <source>
        <dbReference type="ARBA" id="ARBA00004738"/>
    </source>
</evidence>
<evidence type="ECO:0000259" key="11">
    <source>
        <dbReference type="PROSITE" id="PS51385"/>
    </source>
</evidence>
<comment type="caution">
    <text evidence="12">The sequence shown here is derived from an EMBL/GenBank/DDBJ whole genome shotgun (WGS) entry which is preliminary data.</text>
</comment>
<comment type="catalytic activity">
    <reaction evidence="9">
        <text>(6R)-NADHX = (6S)-NADHX</text>
        <dbReference type="Rhea" id="RHEA:32215"/>
        <dbReference type="ChEBI" id="CHEBI:64074"/>
        <dbReference type="ChEBI" id="CHEBI:64075"/>
        <dbReference type="EC" id="5.1.99.6"/>
    </reaction>
</comment>
<comment type="cofactor">
    <cofactor evidence="9">
        <name>K(+)</name>
        <dbReference type="ChEBI" id="CHEBI:29103"/>
    </cofactor>
    <text evidence="9">Binds 1 potassium ion per subunit.</text>
</comment>
<dbReference type="HAMAP" id="MF_01966">
    <property type="entry name" value="NADHX_epimerase"/>
    <property type="match status" value="1"/>
</dbReference>
<dbReference type="InterPro" id="IPR000659">
    <property type="entry name" value="Pyridox_Oxase"/>
</dbReference>
<dbReference type="Gene3D" id="3.40.50.10260">
    <property type="entry name" value="YjeF N-terminal domain"/>
    <property type="match status" value="1"/>
</dbReference>
<dbReference type="EC" id="5.1.99.6" evidence="9"/>
<dbReference type="GO" id="GO:0046872">
    <property type="term" value="F:metal ion binding"/>
    <property type="evidence" value="ECO:0007669"/>
    <property type="project" value="UniProtKB-KW"/>
</dbReference>
<comment type="caution">
    <text evidence="9">Lacks conserved residue(s) required for the propagation of feature annotation.</text>
</comment>
<dbReference type="PANTHER" id="PTHR10851">
    <property type="entry name" value="PYRIDOXINE-5-PHOSPHATE OXIDASE"/>
    <property type="match status" value="1"/>
</dbReference>
<dbReference type="InterPro" id="IPR036652">
    <property type="entry name" value="YjeF_N_dom_sf"/>
</dbReference>
<evidence type="ECO:0000256" key="1">
    <source>
        <dbReference type="ARBA" id="ARBA00001917"/>
    </source>
</evidence>
<keyword evidence="13" id="KW-1185">Reference proteome</keyword>
<dbReference type="PANTHER" id="PTHR10851:SF0">
    <property type="entry name" value="PYRIDOXINE-5'-PHOSPHATE OXIDASE"/>
    <property type="match status" value="1"/>
</dbReference>
<dbReference type="NCBIfam" id="TIGR00558">
    <property type="entry name" value="pdxH"/>
    <property type="match status" value="1"/>
</dbReference>
<keyword evidence="9" id="KW-0413">Isomerase</keyword>
<name>A0A8T0HEE7_CERPU</name>
<dbReference type="NCBIfam" id="TIGR00197">
    <property type="entry name" value="yjeF_nterm"/>
    <property type="match status" value="1"/>
</dbReference>
<dbReference type="AlphaFoldDB" id="A0A8T0HEE7"/>
<keyword evidence="9" id="KW-0630">Potassium</keyword>
<sequence length="595" mass="65446">MATPLSRAPSLLLKWNQQLHFARAPVREGHFRKAIENFRSGGGESEVARAHKFQGVQSVQASSLNSRSTFAKPHLGDNRISFSVLKDPGPLCLKRAPTFLGHKRSWASASATGTVEQPSSQGNSQMASPASHNQVDGESISYLTQAEAAAIDETLMGELGFSIDQLMELAGLSVASAIAEVYDAKEYSRVLVICGPGNNGGDGLVAARHLYHFGYKPSICYPKRTDKPIYHGLVTQLESLKIPFVSAEELPSKLKDGFDLVIDAMFGFSFHGIPRPPFDSLLRQLVVPKGTIAEEVGVPPVVSVDIPSGWHVENGDTEGTGFVPDMLVSLTAPKLCAKMFDGAHHFIGGRFVPPVIVEKFSLRLPRYPGHSMCVRLGSTNSKPVDVAALRISYVGFELLEEQAKKDPFEQFKVWFDDAVSRKVAEPNAMTLATASKDGQPSARLVLLKGYDEGGFVWYTNYGSRKAAELKANPKACLVFFWEPLHRSVRIEGSVEMVSSEESDAYFHSRPKGSQIGALVSAQSSVIAGRHVLDKANEDLNAQYADGKFIPRPEHWGGFRLTPEVIEFWQGRESRLHDRLRYKRVGEDWIIERLSP</sequence>
<proteinExistence type="inferred from homology"/>
<evidence type="ECO:0000256" key="9">
    <source>
        <dbReference type="HAMAP-Rule" id="MF_03159"/>
    </source>
</evidence>
<dbReference type="Proteomes" id="UP000822688">
    <property type="component" value="Chromosome 6"/>
</dbReference>
<dbReference type="FunFam" id="3.40.50.10260:FF:000006">
    <property type="entry name" value="NAD(P)H-hydrate epimerase"/>
    <property type="match status" value="1"/>
</dbReference>
<dbReference type="PROSITE" id="PS51385">
    <property type="entry name" value="YJEF_N"/>
    <property type="match status" value="1"/>
</dbReference>
<keyword evidence="9" id="KW-0520">NAD</keyword>
<evidence type="ECO:0000313" key="13">
    <source>
        <dbReference type="Proteomes" id="UP000822688"/>
    </source>
</evidence>
<dbReference type="InterPro" id="IPR012349">
    <property type="entry name" value="Split_barrel_FMN-bd"/>
</dbReference>
<evidence type="ECO:0000313" key="12">
    <source>
        <dbReference type="EMBL" id="KAG0569953.1"/>
    </source>
</evidence>
<dbReference type="EMBL" id="CM026427">
    <property type="protein sequence ID" value="KAG0569953.1"/>
    <property type="molecule type" value="Genomic_DNA"/>
</dbReference>
<feature type="region of interest" description="Disordered" evidence="10">
    <location>
        <begin position="110"/>
        <end position="134"/>
    </location>
</feature>
<dbReference type="InterPro" id="IPR019576">
    <property type="entry name" value="Pyridoxamine_oxidase_dimer_C"/>
</dbReference>
<dbReference type="InterPro" id="IPR019740">
    <property type="entry name" value="Pyridox_Oxase_CS"/>
</dbReference>
<evidence type="ECO:0000256" key="3">
    <source>
        <dbReference type="ARBA" id="ARBA00005037"/>
    </source>
</evidence>
<gene>
    <name evidence="12" type="ORF">KC19_6G128100</name>
</gene>
<reference evidence="12 13" key="1">
    <citation type="submission" date="2020-06" db="EMBL/GenBank/DDBJ databases">
        <title>WGS assembly of Ceratodon purpureus strain R40.</title>
        <authorList>
            <person name="Carey S.B."/>
            <person name="Jenkins J."/>
            <person name="Shu S."/>
            <person name="Lovell J.T."/>
            <person name="Sreedasyam A."/>
            <person name="Maumus F."/>
            <person name="Tiley G.P."/>
            <person name="Fernandez-Pozo N."/>
            <person name="Barry K."/>
            <person name="Chen C."/>
            <person name="Wang M."/>
            <person name="Lipzen A."/>
            <person name="Daum C."/>
            <person name="Saski C.A."/>
            <person name="Payton A.C."/>
            <person name="Mcbreen J.C."/>
            <person name="Conrad R.E."/>
            <person name="Kollar L.M."/>
            <person name="Olsson S."/>
            <person name="Huttunen S."/>
            <person name="Landis J.B."/>
            <person name="Wickett N.J."/>
            <person name="Johnson M.G."/>
            <person name="Rensing S.A."/>
            <person name="Grimwood J."/>
            <person name="Schmutz J."/>
            <person name="Mcdaniel S.F."/>
        </authorList>
    </citation>
    <scope>NUCLEOTIDE SEQUENCE [LARGE SCALE GENOMIC DNA]</scope>
    <source>
        <strain evidence="12 13">R40</strain>
    </source>
</reference>
<feature type="binding site" evidence="9">
    <location>
        <begin position="267"/>
        <end position="273"/>
    </location>
    <ligand>
        <name>(6S)-NADPHX</name>
        <dbReference type="ChEBI" id="CHEBI:64076"/>
    </ligand>
</feature>
<dbReference type="InterPro" id="IPR011576">
    <property type="entry name" value="Pyridox_Oxase_N"/>
</dbReference>
<evidence type="ECO:0000256" key="10">
    <source>
        <dbReference type="SAM" id="MobiDB-lite"/>
    </source>
</evidence>
<comment type="similarity">
    <text evidence="9">Belongs to the NnrE/AIBP family.</text>
</comment>
<dbReference type="Pfam" id="PF10590">
    <property type="entry name" value="PNP_phzG_C"/>
    <property type="match status" value="1"/>
</dbReference>
<dbReference type="InterPro" id="IPR004443">
    <property type="entry name" value="YjeF_N_dom"/>
</dbReference>
<comment type="pathway">
    <text evidence="3">Cofactor metabolism; pyridoxal 5'-phosphate salvage; pyridoxal 5'-phosphate from pyridoxine 5'-phosphate: step 1/1.</text>
</comment>
<comment type="pathway">
    <text evidence="2">Cofactor metabolism; pyridoxal 5'-phosphate salvage; pyridoxal 5'-phosphate from pyridoxamine 5'-phosphate: step 1/1.</text>
</comment>
<dbReference type="GO" id="GO:0008615">
    <property type="term" value="P:pyridoxine biosynthetic process"/>
    <property type="evidence" value="ECO:0007669"/>
    <property type="project" value="UniProtKB-KW"/>
</dbReference>
<dbReference type="FunFam" id="2.30.110.10:FF:000005">
    <property type="entry name" value="NAD(P)H-hydrate epimerase"/>
    <property type="match status" value="1"/>
</dbReference>
<comment type="catalytic activity">
    <reaction evidence="9">
        <text>(6R)-NADPHX = (6S)-NADPHX</text>
        <dbReference type="Rhea" id="RHEA:32227"/>
        <dbReference type="ChEBI" id="CHEBI:64076"/>
        <dbReference type="ChEBI" id="CHEBI:64077"/>
        <dbReference type="EC" id="5.1.99.6"/>
    </reaction>
</comment>
<keyword evidence="9" id="KW-0547">Nucleotide-binding</keyword>
<dbReference type="SUPFAM" id="SSF50475">
    <property type="entry name" value="FMN-binding split barrel"/>
    <property type="match status" value="1"/>
</dbReference>
<feature type="binding site" evidence="9">
    <location>
        <position position="305"/>
    </location>
    <ligand>
        <name>(6S)-NADPHX</name>
        <dbReference type="ChEBI" id="CHEBI:64076"/>
    </ligand>
</feature>
<dbReference type="Pfam" id="PF03853">
    <property type="entry name" value="YjeF_N"/>
    <property type="match status" value="1"/>
</dbReference>
<protein>
    <recommendedName>
        <fullName evidence="9">NAD(P)H-hydrate epimerase</fullName>
        <ecNumber evidence="9">5.1.99.6</ecNumber>
    </recommendedName>
    <alternativeName>
        <fullName evidence="9">NAD(P)HX epimerase</fullName>
    </alternativeName>
</protein>
<accession>A0A8T0HEE7</accession>
<evidence type="ECO:0000256" key="8">
    <source>
        <dbReference type="ARBA" id="ARBA00023096"/>
    </source>
</evidence>
<feature type="domain" description="YjeF N-terminal" evidence="11">
    <location>
        <begin position="148"/>
        <end position="363"/>
    </location>
</feature>
<keyword evidence="6" id="KW-0288">FMN</keyword>
<dbReference type="PROSITE" id="PS01064">
    <property type="entry name" value="PYRIDOX_OXIDASE"/>
    <property type="match status" value="1"/>
</dbReference>
<dbReference type="GO" id="GO:0010181">
    <property type="term" value="F:FMN binding"/>
    <property type="evidence" value="ECO:0007669"/>
    <property type="project" value="InterPro"/>
</dbReference>
<keyword evidence="9" id="KW-0479">Metal-binding</keyword>
<dbReference type="GO" id="GO:0004733">
    <property type="term" value="F:pyridoxamine phosphate oxidase activity"/>
    <property type="evidence" value="ECO:0007669"/>
    <property type="project" value="InterPro"/>
</dbReference>
<feature type="binding site" evidence="9">
    <location>
        <position position="263"/>
    </location>
    <ligand>
        <name>K(+)</name>
        <dbReference type="ChEBI" id="CHEBI:29103"/>
    </ligand>
</feature>
<dbReference type="HAMAP" id="MF_01629">
    <property type="entry name" value="PdxH"/>
    <property type="match status" value="1"/>
</dbReference>
<dbReference type="SUPFAM" id="SSF64153">
    <property type="entry name" value="YjeF N-terminal domain-like"/>
    <property type="match status" value="1"/>
</dbReference>
<dbReference type="Pfam" id="PF01243">
    <property type="entry name" value="PNPOx_N"/>
    <property type="match status" value="1"/>
</dbReference>
<comment type="subunit">
    <text evidence="4">Homodimer.</text>
</comment>
<evidence type="ECO:0000256" key="7">
    <source>
        <dbReference type="ARBA" id="ARBA00023002"/>
    </source>
</evidence>
<feature type="binding site" evidence="9">
    <location>
        <begin position="198"/>
        <end position="202"/>
    </location>
    <ligand>
        <name>(6S)-NADPHX</name>
        <dbReference type="ChEBI" id="CHEBI:64076"/>
    </ligand>
</feature>